<dbReference type="EMBL" id="WWCP01000031">
    <property type="protein sequence ID" value="MYM84352.1"/>
    <property type="molecule type" value="Genomic_DNA"/>
</dbReference>
<protein>
    <submittedName>
        <fullName evidence="2">AraC family transcriptional regulator</fullName>
    </submittedName>
</protein>
<dbReference type="RefSeq" id="WP_161020883.1">
    <property type="nucleotide sequence ID" value="NZ_WWCP01000031.1"/>
</dbReference>
<organism evidence="2 3">
    <name type="scientific">Duganella lactea</name>
    <dbReference type="NCBI Taxonomy" id="2692173"/>
    <lineage>
        <taxon>Bacteria</taxon>
        <taxon>Pseudomonadati</taxon>
        <taxon>Pseudomonadota</taxon>
        <taxon>Betaproteobacteria</taxon>
        <taxon>Burkholderiales</taxon>
        <taxon>Oxalobacteraceae</taxon>
        <taxon>Telluria group</taxon>
        <taxon>Duganella</taxon>
    </lineage>
</organism>
<evidence type="ECO:0000313" key="2">
    <source>
        <dbReference type="EMBL" id="MYM84352.1"/>
    </source>
</evidence>
<dbReference type="Proteomes" id="UP000474565">
    <property type="component" value="Unassembled WGS sequence"/>
</dbReference>
<comment type="caution">
    <text evidence="2">The sequence shown here is derived from an EMBL/GenBank/DDBJ whole genome shotgun (WGS) entry which is preliminary data.</text>
</comment>
<accession>A0A6L8MPR6</accession>
<proteinExistence type="predicted"/>
<dbReference type="InterPro" id="IPR018060">
    <property type="entry name" value="HTH_AraC"/>
</dbReference>
<dbReference type="Gene3D" id="1.10.10.60">
    <property type="entry name" value="Homeodomain-like"/>
    <property type="match status" value="1"/>
</dbReference>
<feature type="domain" description="HTH araC/xylS-type" evidence="1">
    <location>
        <begin position="189"/>
        <end position="263"/>
    </location>
</feature>
<dbReference type="AlphaFoldDB" id="A0A6L8MPR6"/>
<reference evidence="2 3" key="1">
    <citation type="submission" date="2019-12" db="EMBL/GenBank/DDBJ databases">
        <title>Novel species isolated from a subtropical stream in China.</title>
        <authorList>
            <person name="Lu H."/>
        </authorList>
    </citation>
    <scope>NUCLEOTIDE SEQUENCE [LARGE SCALE GENOMIC DNA]</scope>
    <source>
        <strain evidence="2 3">FT50W</strain>
    </source>
</reference>
<name>A0A6L8MPR6_9BURK</name>
<dbReference type="PROSITE" id="PS01124">
    <property type="entry name" value="HTH_ARAC_FAMILY_2"/>
    <property type="match status" value="1"/>
</dbReference>
<evidence type="ECO:0000313" key="3">
    <source>
        <dbReference type="Proteomes" id="UP000474565"/>
    </source>
</evidence>
<dbReference type="GO" id="GO:0003700">
    <property type="term" value="F:DNA-binding transcription factor activity"/>
    <property type="evidence" value="ECO:0007669"/>
    <property type="project" value="InterPro"/>
</dbReference>
<dbReference type="GO" id="GO:0043565">
    <property type="term" value="F:sequence-specific DNA binding"/>
    <property type="evidence" value="ECO:0007669"/>
    <property type="project" value="InterPro"/>
</dbReference>
<sequence>METPTRLIFPRKSLASCVRAYVVRSTVETPLTEREDRYNHYPATPHCSVTFYIEGEVEMVDPPGAVPEPFRAFFGGPQTRPLITYNPGPVRMLMVMFYPQALHTLAGVDMSAWVNRWAPVGEVLGVEWTALSQAVLSARGDAERLALIEDFLAPRWQATRSGGAAAAAGDWVRHLAAQAADTLLGRGVRNIERRIKLRAGQPLRKLLRFQRAEHAFFEAREEYLAGKAVWSDIAARGGYADQAHLCREAREITGHSPLELARVLASSDERYWIYRVWT</sequence>
<evidence type="ECO:0000259" key="1">
    <source>
        <dbReference type="PROSITE" id="PS01124"/>
    </source>
</evidence>
<dbReference type="Pfam" id="PF20240">
    <property type="entry name" value="DUF6597"/>
    <property type="match status" value="1"/>
</dbReference>
<gene>
    <name evidence="2" type="ORF">GTP44_20655</name>
</gene>
<dbReference type="InterPro" id="IPR046532">
    <property type="entry name" value="DUF6597"/>
</dbReference>